<protein>
    <submittedName>
        <fullName evidence="1">Uncharacterized protein</fullName>
    </submittedName>
</protein>
<accession>A0AAW9DH82</accession>
<dbReference type="EMBL" id="JAWWZK010000011">
    <property type="protein sequence ID" value="MDX5038031.1"/>
    <property type="molecule type" value="Genomic_DNA"/>
</dbReference>
<evidence type="ECO:0000313" key="1">
    <source>
        <dbReference type="EMBL" id="MDX5038031.1"/>
    </source>
</evidence>
<name>A0AAW9DH82_STRSU</name>
<organism evidence="1 2">
    <name type="scientific">Streptococcus suis</name>
    <dbReference type="NCBI Taxonomy" id="1307"/>
    <lineage>
        <taxon>Bacteria</taxon>
        <taxon>Bacillati</taxon>
        <taxon>Bacillota</taxon>
        <taxon>Bacilli</taxon>
        <taxon>Lactobacillales</taxon>
        <taxon>Streptococcaceae</taxon>
        <taxon>Streptococcus</taxon>
    </lineage>
</organism>
<dbReference type="RefSeq" id="WP_156008510.1">
    <property type="nucleotide sequence ID" value="NZ_CP102148.1"/>
</dbReference>
<sequence length="103" mass="11783">MNIVTLSDLKHMGKLGGYTIRLKRQIPFSYTNSILRQDFIEFTRAGVVDGEKKEITLREPYGRVMLEAIDTIMVNKTLVARRMPAGHLQLTGRGYRRVDRTTG</sequence>
<dbReference type="AlphaFoldDB" id="A0AAW9DH82"/>
<comment type="caution">
    <text evidence="1">The sequence shown here is derived from an EMBL/GenBank/DDBJ whole genome shotgun (WGS) entry which is preliminary data.</text>
</comment>
<evidence type="ECO:0000313" key="2">
    <source>
        <dbReference type="Proteomes" id="UP001270004"/>
    </source>
</evidence>
<gene>
    <name evidence="1" type="ORF">SHY70_07025</name>
</gene>
<proteinExistence type="predicted"/>
<dbReference type="Proteomes" id="UP001270004">
    <property type="component" value="Unassembled WGS sequence"/>
</dbReference>
<reference evidence="1" key="1">
    <citation type="submission" date="2023-11" db="EMBL/GenBank/DDBJ databases">
        <title>Antimicrobial resistance in invasive Streptococcus suis isolated in Spain and the associated genetic mechanisms.</title>
        <authorList>
            <person name="Uruen C."/>
            <person name="Arenas J.A."/>
        </authorList>
    </citation>
    <scope>NUCLEOTIDE SEQUENCE</scope>
    <source>
        <strain evidence="1">Ss_70</strain>
    </source>
</reference>